<accession>A0A7G9Z423</accession>
<reference evidence="1" key="1">
    <citation type="submission" date="2020-06" db="EMBL/GenBank/DDBJ databases">
        <title>Unique genomic features of the anaerobic methanotrophic archaea.</title>
        <authorList>
            <person name="Chadwick G.L."/>
            <person name="Skennerton C.T."/>
            <person name="Laso-Perez R."/>
            <person name="Leu A.O."/>
            <person name="Speth D.R."/>
            <person name="Yu H."/>
            <person name="Morgan-Lang C."/>
            <person name="Hatzenpichler R."/>
            <person name="Goudeau D."/>
            <person name="Malmstrom R."/>
            <person name="Brazelton W.J."/>
            <person name="Woyke T."/>
            <person name="Hallam S.J."/>
            <person name="Tyson G.W."/>
            <person name="Wegener G."/>
            <person name="Boetius A."/>
            <person name="Orphan V."/>
        </authorList>
    </citation>
    <scope>NUCLEOTIDE SEQUENCE</scope>
</reference>
<sequence>MRTIVRVVIYDKRNWVDTLRPKGMEPDHNGCRDAMGDGPMVLGSKMASKAFIIISDVELGKPYMLLESPGRDPVRVNNGIEGRGIGKKRMTSCNERYRGSKFALTRKGADLPNGVSLYERRQTCVCK</sequence>
<dbReference type="AlphaFoldDB" id="A0A7G9Z423"/>
<evidence type="ECO:0000313" key="1">
    <source>
        <dbReference type="EMBL" id="QNO55007.1"/>
    </source>
</evidence>
<organism evidence="1">
    <name type="scientific">Candidatus Methanophaga sp. ANME-1 ERB7</name>
    <dbReference type="NCBI Taxonomy" id="2759913"/>
    <lineage>
        <taxon>Archaea</taxon>
        <taxon>Methanobacteriati</taxon>
        <taxon>Methanobacteriota</taxon>
        <taxon>Stenosarchaea group</taxon>
        <taxon>Methanomicrobia</taxon>
        <taxon>Candidatus Methanophagales</taxon>
        <taxon>Candidatus Methanophagaceae</taxon>
        <taxon>Candidatus Methanophaga</taxon>
    </lineage>
</organism>
<protein>
    <submittedName>
        <fullName evidence="1">Uncharacterized protein</fullName>
    </submittedName>
</protein>
<name>A0A7G9Z423_9EURY</name>
<proteinExistence type="predicted"/>
<gene>
    <name evidence="1" type="ORF">KIHMDPCI_00018</name>
</gene>
<dbReference type="EMBL" id="MT631600">
    <property type="protein sequence ID" value="QNO55007.1"/>
    <property type="molecule type" value="Genomic_DNA"/>
</dbReference>